<gene>
    <name evidence="1" type="ORF">HALO32_01133</name>
</gene>
<keyword evidence="2" id="KW-1185">Reference proteome</keyword>
<evidence type="ECO:0000313" key="1">
    <source>
        <dbReference type="EMBL" id="VVZ95068.1"/>
    </source>
</evidence>
<dbReference type="EMBL" id="CABVOU010000027">
    <property type="protein sequence ID" value="VVZ95068.1"/>
    <property type="molecule type" value="Genomic_DNA"/>
</dbReference>
<protein>
    <submittedName>
        <fullName evidence="1">Uncharacterized protein</fullName>
    </submittedName>
</protein>
<sequence>MAGTERKTGALRPRSYRLTLYRSIHSVPKYFS</sequence>
<dbReference type="AlphaFoldDB" id="A0A5K1I4B6"/>
<dbReference type="Proteomes" id="UP000326725">
    <property type="component" value="Unassembled WGS sequence"/>
</dbReference>
<evidence type="ECO:0000313" key="2">
    <source>
        <dbReference type="Proteomes" id="UP000326725"/>
    </source>
</evidence>
<organism evidence="1 2">
    <name type="scientific">Halomonas lysinitropha</name>
    <dbReference type="NCBI Taxonomy" id="2607506"/>
    <lineage>
        <taxon>Bacteria</taxon>
        <taxon>Pseudomonadati</taxon>
        <taxon>Pseudomonadota</taxon>
        <taxon>Gammaproteobacteria</taxon>
        <taxon>Oceanospirillales</taxon>
        <taxon>Halomonadaceae</taxon>
        <taxon>Halomonas</taxon>
    </lineage>
</organism>
<reference evidence="1 2" key="1">
    <citation type="submission" date="2019-09" db="EMBL/GenBank/DDBJ databases">
        <authorList>
            <person name="Criscuolo A."/>
        </authorList>
    </citation>
    <scope>NUCLEOTIDE SEQUENCE [LARGE SCALE GENOMIC DNA]</scope>
    <source>
        <strain evidence="2">3(2)</strain>
    </source>
</reference>
<accession>A0A5K1I4B6</accession>
<name>A0A5K1I4B6_9GAMM</name>
<proteinExistence type="predicted"/>